<dbReference type="OrthoDB" id="7268001at2"/>
<evidence type="ECO:0000313" key="2">
    <source>
        <dbReference type="EMBL" id="SFL07885.1"/>
    </source>
</evidence>
<protein>
    <submittedName>
        <fullName evidence="2">Uncharacterized protein</fullName>
    </submittedName>
</protein>
<keyword evidence="3" id="KW-1185">Reference proteome</keyword>
<dbReference type="EMBL" id="FOSQ01000018">
    <property type="protein sequence ID" value="SFL07885.1"/>
    <property type="molecule type" value="Genomic_DNA"/>
</dbReference>
<dbReference type="RefSeq" id="WP_092963029.1">
    <property type="nucleotide sequence ID" value="NZ_FOSQ01000018.1"/>
</dbReference>
<accession>A0A1I4EQ60</accession>
<dbReference type="AlphaFoldDB" id="A0A1I4EQ60"/>
<keyword evidence="1" id="KW-0732">Signal</keyword>
<evidence type="ECO:0000256" key="1">
    <source>
        <dbReference type="SAM" id="SignalP"/>
    </source>
</evidence>
<feature type="chain" id="PRO_5011653117" evidence="1">
    <location>
        <begin position="22"/>
        <end position="216"/>
    </location>
</feature>
<dbReference type="Proteomes" id="UP000199473">
    <property type="component" value="Unassembled WGS sequence"/>
</dbReference>
<feature type="signal peptide" evidence="1">
    <location>
        <begin position="1"/>
        <end position="21"/>
    </location>
</feature>
<proteinExistence type="predicted"/>
<dbReference type="STRING" id="1123062.SAMN02745775_11817"/>
<evidence type="ECO:0000313" key="3">
    <source>
        <dbReference type="Proteomes" id="UP000199473"/>
    </source>
</evidence>
<organism evidence="2 3">
    <name type="scientific">Falsiroseomonas stagni DSM 19981</name>
    <dbReference type="NCBI Taxonomy" id="1123062"/>
    <lineage>
        <taxon>Bacteria</taxon>
        <taxon>Pseudomonadati</taxon>
        <taxon>Pseudomonadota</taxon>
        <taxon>Alphaproteobacteria</taxon>
        <taxon>Acetobacterales</taxon>
        <taxon>Roseomonadaceae</taxon>
        <taxon>Falsiroseomonas</taxon>
    </lineage>
</organism>
<gene>
    <name evidence="2" type="ORF">SAMN02745775_11817</name>
</gene>
<name>A0A1I4EQ60_9PROT</name>
<sequence>MRRGRNALLLLAIAAGLPACAEMRTPAPVARIPAVLAAGSADPVLDLVNQAATDFEDAGRSLANDPARMARAAARVEVIGAEFARDARWAPLSPSVGFEMRAARTELRAALGIRAGASPDAVARALSAAHVALVRGDRAAAIRALDPAIFEPGGEGTLAFLTRPGPLSQSRIATALARDEASRLARSNVWGLSGALDPDSGWLDPLPGRGMSIGPR</sequence>
<reference evidence="2 3" key="1">
    <citation type="submission" date="2016-10" db="EMBL/GenBank/DDBJ databases">
        <authorList>
            <person name="de Groot N.N."/>
        </authorList>
    </citation>
    <scope>NUCLEOTIDE SEQUENCE [LARGE SCALE GENOMIC DNA]</scope>
    <source>
        <strain evidence="2 3">DSM 19981</strain>
    </source>
</reference>